<reference evidence="2 3" key="1">
    <citation type="submission" date="2024-08" db="EMBL/GenBank/DDBJ databases">
        <authorList>
            <person name="Ishaq N."/>
        </authorList>
    </citation>
    <scope>NUCLEOTIDE SEQUENCE [LARGE SCALE GENOMIC DNA]</scope>
    <source>
        <strain evidence="2 3">DSM 18651</strain>
    </source>
</reference>
<evidence type="ECO:0000313" key="3">
    <source>
        <dbReference type="Proteomes" id="UP001569428"/>
    </source>
</evidence>
<evidence type="ECO:0000256" key="1">
    <source>
        <dbReference type="SAM" id="MobiDB-lite"/>
    </source>
</evidence>
<organism evidence="2 3">
    <name type="scientific">Microbulbifer epialgicus</name>
    <dbReference type="NCBI Taxonomy" id="393907"/>
    <lineage>
        <taxon>Bacteria</taxon>
        <taxon>Pseudomonadati</taxon>
        <taxon>Pseudomonadota</taxon>
        <taxon>Gammaproteobacteria</taxon>
        <taxon>Cellvibrionales</taxon>
        <taxon>Microbulbiferaceae</taxon>
        <taxon>Microbulbifer</taxon>
    </lineage>
</organism>
<dbReference type="Proteomes" id="UP001569428">
    <property type="component" value="Unassembled WGS sequence"/>
</dbReference>
<accession>A0ABV4P1Q1</accession>
<keyword evidence="3" id="KW-1185">Reference proteome</keyword>
<comment type="caution">
    <text evidence="2">The sequence shown here is derived from an EMBL/GenBank/DDBJ whole genome shotgun (WGS) entry which is preliminary data.</text>
</comment>
<name>A0ABV4P1Q1_9GAMM</name>
<feature type="region of interest" description="Disordered" evidence="1">
    <location>
        <begin position="1"/>
        <end position="66"/>
    </location>
</feature>
<dbReference type="RefSeq" id="WP_371839832.1">
    <property type="nucleotide sequence ID" value="NZ_JBGMEK010000035.1"/>
</dbReference>
<feature type="compositionally biased region" description="Basic and acidic residues" evidence="1">
    <location>
        <begin position="45"/>
        <end position="64"/>
    </location>
</feature>
<proteinExistence type="predicted"/>
<gene>
    <name evidence="2" type="ORF">ACCI49_14885</name>
</gene>
<dbReference type="EMBL" id="JBGMEK010000035">
    <property type="protein sequence ID" value="MFA0812197.1"/>
    <property type="molecule type" value="Genomic_DNA"/>
</dbReference>
<evidence type="ECO:0000313" key="2">
    <source>
        <dbReference type="EMBL" id="MFA0812197.1"/>
    </source>
</evidence>
<sequence>MPDDKDPVEQEEIADEKEQAETPAQTQGDVSDEAADKKKGRTRKKSSETKDSSKQTKGSSKESPVKAAVVYIPCNDSGEKLLDRVCVQAPSTGKLPTGFNWKAFRLMEVIPVR</sequence>
<protein>
    <submittedName>
        <fullName evidence="2">Uncharacterized protein</fullName>
    </submittedName>
</protein>